<dbReference type="Pfam" id="PF06253">
    <property type="entry name" value="MTTB"/>
    <property type="match status" value="1"/>
</dbReference>
<keyword evidence="2 4" id="KW-0489">Methyltransferase</keyword>
<keyword evidence="3 4" id="KW-0808">Transferase</keyword>
<accession>A0A098B8E1</accession>
<dbReference type="Gene3D" id="3.20.20.480">
    <property type="entry name" value="Trimethylamine methyltransferase-like"/>
    <property type="match status" value="1"/>
</dbReference>
<evidence type="ECO:0000256" key="1">
    <source>
        <dbReference type="ARBA" id="ARBA00007137"/>
    </source>
</evidence>
<sequence length="327" mass="34930">MRSMVQAGVARVEGFGLAGFSDEELYAIHTSTLEVLEYTGLKIESQEALEIFSEGGARVDFKTKVVKIPQYLVEDAIQSAPSTLVLAGRNPKNDIVLGGKRVGFINFGEGVSIIDPYTKEYRKTTRRDVANITRFCDAMDQMDAVLRPVAPQDIHPSVAVVHNAEVIFNNTSKHVFIGVEGGRNFKKVLKMAAAVAGGEDKLRERPLFSCNICPTSPLQIVNHASEVIIEGARAGIPVNMLSMGMSGATSAITLAGTLVTHNCEVLGAIVLSQLTSKGAPVLYGSSTTIMDMKNMTAPVGSPELGMINAGVAKLAQYYNLPSWVAGG</sequence>
<dbReference type="InterPro" id="IPR010426">
    <property type="entry name" value="MTTB_MeTrfase"/>
</dbReference>
<dbReference type="GO" id="GO:0043834">
    <property type="term" value="F:trimethylamine methyltransferase activity"/>
    <property type="evidence" value="ECO:0007669"/>
    <property type="project" value="UniProtKB-EC"/>
</dbReference>
<dbReference type="GO" id="GO:0032259">
    <property type="term" value="P:methylation"/>
    <property type="evidence" value="ECO:0007669"/>
    <property type="project" value="UniProtKB-KW"/>
</dbReference>
<dbReference type="InterPro" id="IPR038601">
    <property type="entry name" value="MttB-like_sf"/>
</dbReference>
<organism evidence="4">
    <name type="scientific">Desulfitobacterium hafniense</name>
    <name type="common">Desulfitobacterium frappieri</name>
    <dbReference type="NCBI Taxonomy" id="49338"/>
    <lineage>
        <taxon>Bacteria</taxon>
        <taxon>Bacillati</taxon>
        <taxon>Bacillota</taxon>
        <taxon>Clostridia</taxon>
        <taxon>Eubacteriales</taxon>
        <taxon>Desulfitobacteriaceae</taxon>
        <taxon>Desulfitobacterium</taxon>
    </lineage>
</organism>
<dbReference type="GO" id="GO:0015948">
    <property type="term" value="P:methanogenesis"/>
    <property type="evidence" value="ECO:0007669"/>
    <property type="project" value="InterPro"/>
</dbReference>
<dbReference type="AlphaFoldDB" id="A0A098B8E1"/>
<evidence type="ECO:0000256" key="2">
    <source>
        <dbReference type="ARBA" id="ARBA00022603"/>
    </source>
</evidence>
<comment type="similarity">
    <text evidence="1">Belongs to the trimethylamine methyltransferase family.</text>
</comment>
<dbReference type="PATRIC" id="fig|49338.4.peg.5645"/>
<reference evidence="4" key="1">
    <citation type="submission" date="2014-07" db="EMBL/GenBank/DDBJ databases">
        <authorList>
            <person name="Hornung V.Bastian."/>
        </authorList>
    </citation>
    <scope>NUCLEOTIDE SEQUENCE</scope>
    <source>
        <strain evidence="4">PCE-S</strain>
    </source>
</reference>
<evidence type="ECO:0000256" key="3">
    <source>
        <dbReference type="ARBA" id="ARBA00022679"/>
    </source>
</evidence>
<proteinExistence type="inferred from homology"/>
<dbReference type="EC" id="2.1.1.250" evidence="4"/>
<evidence type="ECO:0000313" key="4">
    <source>
        <dbReference type="EMBL" id="CDX05129.1"/>
    </source>
</evidence>
<gene>
    <name evidence="4" type="ORF">DPCES_5243</name>
</gene>
<protein>
    <submittedName>
        <fullName evidence="4">Trimethylamine methyltransferase I MttB</fullName>
        <ecNumber evidence="4">2.1.1.250</ecNumber>
    </submittedName>
</protein>
<dbReference type="EMBL" id="LK996017">
    <property type="protein sequence ID" value="CDX05129.1"/>
    <property type="molecule type" value="Genomic_DNA"/>
</dbReference>
<name>A0A098B8E1_DESHA</name>